<reference evidence="1" key="1">
    <citation type="journal article" date="2015" name="Nature">
        <title>Complex archaea that bridge the gap between prokaryotes and eukaryotes.</title>
        <authorList>
            <person name="Spang A."/>
            <person name="Saw J.H."/>
            <person name="Jorgensen S.L."/>
            <person name="Zaremba-Niedzwiedzka K."/>
            <person name="Martijn J."/>
            <person name="Lind A.E."/>
            <person name="van Eijk R."/>
            <person name="Schleper C."/>
            <person name="Guy L."/>
            <person name="Ettema T.J."/>
        </authorList>
    </citation>
    <scope>NUCLEOTIDE SEQUENCE</scope>
</reference>
<name>A0A0F9AVP9_9ZZZZ</name>
<sequence>MKGKFTCYHTTTSDREASILQHGLVPGSPPNWFLREPVPYVMLSLEPWYNLHEWDNVVFEISDPAIKKEMFIDEEGLRWADTIHSGYLRAIYFQGVPKEEINE</sequence>
<gene>
    <name evidence="1" type="ORF">LCGC14_2865110</name>
</gene>
<accession>A0A0F9AVP9</accession>
<protein>
    <submittedName>
        <fullName evidence="1">Uncharacterized protein</fullName>
    </submittedName>
</protein>
<dbReference type="EMBL" id="LAZR01055467">
    <property type="protein sequence ID" value="KKK76296.1"/>
    <property type="molecule type" value="Genomic_DNA"/>
</dbReference>
<proteinExistence type="predicted"/>
<comment type="caution">
    <text evidence="1">The sequence shown here is derived from an EMBL/GenBank/DDBJ whole genome shotgun (WGS) entry which is preliminary data.</text>
</comment>
<evidence type="ECO:0000313" key="1">
    <source>
        <dbReference type="EMBL" id="KKK76296.1"/>
    </source>
</evidence>
<dbReference type="AlphaFoldDB" id="A0A0F9AVP9"/>
<organism evidence="1">
    <name type="scientific">marine sediment metagenome</name>
    <dbReference type="NCBI Taxonomy" id="412755"/>
    <lineage>
        <taxon>unclassified sequences</taxon>
        <taxon>metagenomes</taxon>
        <taxon>ecological metagenomes</taxon>
    </lineage>
</organism>